<evidence type="ECO:0000313" key="3">
    <source>
        <dbReference type="Proteomes" id="UP000445000"/>
    </source>
</evidence>
<feature type="region of interest" description="Disordered" evidence="1">
    <location>
        <begin position="50"/>
        <end position="83"/>
    </location>
</feature>
<sequence length="168" mass="18161">MKLEDMSSKELLALHNRIADKPAGTKTFSTRAKVIDRILSVAKAKNLSLDSLGQPKKHKPTNADSTPSAEAAESPKAAGSTRGRGVGELARQLLLHPAGYPHALIAVMVNAQIRGARATAKSVRWYACSMRKMGLAVPERQKVHAAEMDSKQAAEWLADVKPINPRSF</sequence>
<dbReference type="RefSeq" id="WP_161811949.1">
    <property type="nucleotide sequence ID" value="NZ_BLJN01000002.1"/>
</dbReference>
<accession>A0A829YAN0</accession>
<organism evidence="2 3">
    <name type="scientific">Steroidobacter agaridevorans</name>
    <dbReference type="NCBI Taxonomy" id="2695856"/>
    <lineage>
        <taxon>Bacteria</taxon>
        <taxon>Pseudomonadati</taxon>
        <taxon>Pseudomonadota</taxon>
        <taxon>Gammaproteobacteria</taxon>
        <taxon>Steroidobacterales</taxon>
        <taxon>Steroidobacteraceae</taxon>
        <taxon>Steroidobacter</taxon>
    </lineage>
</organism>
<dbReference type="EMBL" id="BLJN01000002">
    <property type="protein sequence ID" value="GFE80240.1"/>
    <property type="molecule type" value="Genomic_DNA"/>
</dbReference>
<dbReference type="Proteomes" id="UP000445000">
    <property type="component" value="Unassembled WGS sequence"/>
</dbReference>
<name>A0A829YAN0_9GAMM</name>
<keyword evidence="3" id="KW-1185">Reference proteome</keyword>
<feature type="compositionally biased region" description="Low complexity" evidence="1">
    <location>
        <begin position="63"/>
        <end position="80"/>
    </location>
</feature>
<dbReference type="AlphaFoldDB" id="A0A829YAN0"/>
<gene>
    <name evidence="2" type="ORF">GCM10011487_22400</name>
</gene>
<evidence type="ECO:0000313" key="2">
    <source>
        <dbReference type="EMBL" id="GFE80240.1"/>
    </source>
</evidence>
<evidence type="ECO:0000256" key="1">
    <source>
        <dbReference type="SAM" id="MobiDB-lite"/>
    </source>
</evidence>
<proteinExistence type="predicted"/>
<protein>
    <submittedName>
        <fullName evidence="2">Uncharacterized protein</fullName>
    </submittedName>
</protein>
<reference evidence="3" key="1">
    <citation type="submission" date="2020-01" db="EMBL/GenBank/DDBJ databases">
        <title>'Steroidobacter agaridevorans' sp. nov., agar-degrading bacteria isolated from rhizosphere soils.</title>
        <authorList>
            <person name="Ikenaga M."/>
            <person name="Kataoka M."/>
            <person name="Murouchi A."/>
            <person name="Katsuragi S."/>
            <person name="Sakai M."/>
        </authorList>
    </citation>
    <scope>NUCLEOTIDE SEQUENCE [LARGE SCALE GENOMIC DNA]</scope>
    <source>
        <strain evidence="3">YU21-B</strain>
    </source>
</reference>
<comment type="caution">
    <text evidence="2">The sequence shown here is derived from an EMBL/GenBank/DDBJ whole genome shotgun (WGS) entry which is preliminary data.</text>
</comment>